<dbReference type="EMBL" id="BBIO01000002">
    <property type="protein sequence ID" value="GAK44135.1"/>
    <property type="molecule type" value="Genomic_DNA"/>
</dbReference>
<dbReference type="Gene3D" id="1.10.10.10">
    <property type="entry name" value="Winged helix-like DNA-binding domain superfamily/Winged helix DNA-binding domain"/>
    <property type="match status" value="1"/>
</dbReference>
<dbReference type="PROSITE" id="PS50995">
    <property type="entry name" value="HTH_MARR_2"/>
    <property type="match status" value="1"/>
</dbReference>
<keyword evidence="4" id="KW-1185">Reference proteome</keyword>
<evidence type="ECO:0000313" key="4">
    <source>
        <dbReference type="Proteomes" id="UP000028702"/>
    </source>
</evidence>
<evidence type="ECO:0000313" key="3">
    <source>
        <dbReference type="EMBL" id="GAK44135.1"/>
    </source>
</evidence>
<accession>A0A081B7W7</accession>
<sequence length="205" mass="22625">MPQNLPADKNKVSAAGRAAAGPDEIPKPPAGETELGPGYFLQLLEGIGTSLEQAYDSANPLPRGHQRLIRQLLLKDGQTQTELATAMHIHKVSVGLYINDLVEMGLVERRRHPKDGRAYCIHLTEYLHRFRPEGERVFAEIHAHAIKGLPTEEYRMLLQAMEKIYLNLQGLARAPDKVKPITSPAPDSRPGDKPAGAPPVRKKTP</sequence>
<evidence type="ECO:0000259" key="2">
    <source>
        <dbReference type="PROSITE" id="PS50995"/>
    </source>
</evidence>
<dbReference type="GO" id="GO:0003700">
    <property type="term" value="F:DNA-binding transcription factor activity"/>
    <property type="evidence" value="ECO:0007669"/>
    <property type="project" value="InterPro"/>
</dbReference>
<gene>
    <name evidence="3" type="ORF">M2A_0634</name>
</gene>
<dbReference type="Pfam" id="PF12802">
    <property type="entry name" value="MarR_2"/>
    <property type="match status" value="1"/>
</dbReference>
<dbReference type="InterPro" id="IPR039422">
    <property type="entry name" value="MarR/SlyA-like"/>
</dbReference>
<dbReference type="InterPro" id="IPR036388">
    <property type="entry name" value="WH-like_DNA-bd_sf"/>
</dbReference>
<name>A0A081B7W7_9HYPH</name>
<dbReference type="InterPro" id="IPR036390">
    <property type="entry name" value="WH_DNA-bd_sf"/>
</dbReference>
<dbReference type="SUPFAM" id="SSF46785">
    <property type="entry name" value="Winged helix' DNA-binding domain"/>
    <property type="match status" value="1"/>
</dbReference>
<dbReference type="eggNOG" id="COG1846">
    <property type="taxonomic scope" value="Bacteria"/>
</dbReference>
<dbReference type="STRING" id="1333998.M2A_0634"/>
<dbReference type="AlphaFoldDB" id="A0A081B7W7"/>
<feature type="domain" description="HTH marR-type" evidence="2">
    <location>
        <begin position="37"/>
        <end position="166"/>
    </location>
</feature>
<reference evidence="3 4" key="1">
    <citation type="submission" date="2014-07" db="EMBL/GenBank/DDBJ databases">
        <title>Tepidicaulis marinum gen. nov., sp. nov., a novel marine bacterium denitrifying nitrate to nitrous oxide strictly under microaerobic conditions.</title>
        <authorList>
            <person name="Takeuchi M."/>
            <person name="Yamagishi T."/>
            <person name="Kamagata Y."/>
            <person name="Oshima K."/>
            <person name="Hattori M."/>
            <person name="Katayama T."/>
            <person name="Hanada S."/>
            <person name="Tamaki H."/>
            <person name="Marumo K."/>
            <person name="Maeda H."/>
            <person name="Nedachi M."/>
            <person name="Iwasaki W."/>
            <person name="Suwa Y."/>
            <person name="Sakata S."/>
        </authorList>
    </citation>
    <scope>NUCLEOTIDE SEQUENCE [LARGE SCALE GENOMIC DNA]</scope>
    <source>
        <strain evidence="3 4">MA2</strain>
    </source>
</reference>
<dbReference type="PANTHER" id="PTHR33164">
    <property type="entry name" value="TRANSCRIPTIONAL REGULATOR, MARR FAMILY"/>
    <property type="match status" value="1"/>
</dbReference>
<feature type="region of interest" description="Disordered" evidence="1">
    <location>
        <begin position="177"/>
        <end position="205"/>
    </location>
</feature>
<dbReference type="InterPro" id="IPR000835">
    <property type="entry name" value="HTH_MarR-typ"/>
</dbReference>
<evidence type="ECO:0000256" key="1">
    <source>
        <dbReference type="SAM" id="MobiDB-lite"/>
    </source>
</evidence>
<dbReference type="Proteomes" id="UP000028702">
    <property type="component" value="Unassembled WGS sequence"/>
</dbReference>
<comment type="caution">
    <text evidence="3">The sequence shown here is derived from an EMBL/GenBank/DDBJ whole genome shotgun (WGS) entry which is preliminary data.</text>
</comment>
<proteinExistence type="predicted"/>
<dbReference type="GO" id="GO:0006950">
    <property type="term" value="P:response to stress"/>
    <property type="evidence" value="ECO:0007669"/>
    <property type="project" value="TreeGrafter"/>
</dbReference>
<dbReference type="RefSeq" id="WP_081875351.1">
    <property type="nucleotide sequence ID" value="NZ_BBIO01000002.1"/>
</dbReference>
<dbReference type="PANTHER" id="PTHR33164:SF43">
    <property type="entry name" value="HTH-TYPE TRANSCRIPTIONAL REPRESSOR YETL"/>
    <property type="match status" value="1"/>
</dbReference>
<feature type="region of interest" description="Disordered" evidence="1">
    <location>
        <begin position="1"/>
        <end position="32"/>
    </location>
</feature>
<protein>
    <submittedName>
        <fullName evidence="3">MarR family transcriptional regulator</fullName>
    </submittedName>
</protein>
<organism evidence="3 4">
    <name type="scientific">Tepidicaulis marinus</name>
    <dbReference type="NCBI Taxonomy" id="1333998"/>
    <lineage>
        <taxon>Bacteria</taxon>
        <taxon>Pseudomonadati</taxon>
        <taxon>Pseudomonadota</taxon>
        <taxon>Alphaproteobacteria</taxon>
        <taxon>Hyphomicrobiales</taxon>
        <taxon>Parvibaculaceae</taxon>
        <taxon>Tepidicaulis</taxon>
    </lineage>
</organism>
<dbReference type="SMART" id="SM00347">
    <property type="entry name" value="HTH_MARR"/>
    <property type="match status" value="1"/>
</dbReference>